<feature type="transmembrane region" description="Helical" evidence="1">
    <location>
        <begin position="47"/>
        <end position="72"/>
    </location>
</feature>
<feature type="transmembrane region" description="Helical" evidence="1">
    <location>
        <begin position="12"/>
        <end position="35"/>
    </location>
</feature>
<feature type="transmembrane region" description="Helical" evidence="1">
    <location>
        <begin position="268"/>
        <end position="292"/>
    </location>
</feature>
<keyword evidence="1" id="KW-0472">Membrane</keyword>
<dbReference type="AlphaFoldDB" id="A0AA39IM52"/>
<evidence type="ECO:0000313" key="3">
    <source>
        <dbReference type="Proteomes" id="UP001175271"/>
    </source>
</evidence>
<feature type="transmembrane region" description="Helical" evidence="1">
    <location>
        <begin position="111"/>
        <end position="129"/>
    </location>
</feature>
<gene>
    <name evidence="2" type="ORF">QR680_009931</name>
</gene>
<evidence type="ECO:0000256" key="1">
    <source>
        <dbReference type="SAM" id="Phobius"/>
    </source>
</evidence>
<keyword evidence="3" id="KW-1185">Reference proteome</keyword>
<accession>A0AA39IM52</accession>
<dbReference type="Proteomes" id="UP001175271">
    <property type="component" value="Unassembled WGS sequence"/>
</dbReference>
<keyword evidence="1" id="KW-1133">Transmembrane helix</keyword>
<dbReference type="SUPFAM" id="SSF81321">
    <property type="entry name" value="Family A G protein-coupled receptor-like"/>
    <property type="match status" value="1"/>
</dbReference>
<evidence type="ECO:0000313" key="2">
    <source>
        <dbReference type="EMBL" id="KAK0426847.1"/>
    </source>
</evidence>
<name>A0AA39IM52_9BILA</name>
<sequence>MPVPQVVMKALAIFKITTFPVCLPPYLLLLWIFATKADFRNLIAYKLMVSIGLMDCLFLVQNLVAGVMTFLWDERAAECLNNKWYYINAELPHDCTLMKIGEVFSCMRNGYVQAAPFLTFVLAFNRLTVMTNVKNKIMIDLICNASIAVAWFMCLPLMFILHYLVDTMDKENEVDDILFEFNTDQYTYIGPESFAQWIGYFGPIMEAGVLALTLAVVGVIILEKKLYGADFRISPLEARLVVQGFLIAVPLSIVNICGLQFYRHFDVLWFNIFWQTLGTLIPVVNLVVYIVFNPPARSHMIRILVGKSNVTSVIRVSSFTGRTSIGRM</sequence>
<feature type="transmembrane region" description="Helical" evidence="1">
    <location>
        <begin position="240"/>
        <end position="262"/>
    </location>
</feature>
<feature type="transmembrane region" description="Helical" evidence="1">
    <location>
        <begin position="197"/>
        <end position="220"/>
    </location>
</feature>
<organism evidence="2 3">
    <name type="scientific">Steinernema hermaphroditum</name>
    <dbReference type="NCBI Taxonomy" id="289476"/>
    <lineage>
        <taxon>Eukaryota</taxon>
        <taxon>Metazoa</taxon>
        <taxon>Ecdysozoa</taxon>
        <taxon>Nematoda</taxon>
        <taxon>Chromadorea</taxon>
        <taxon>Rhabditida</taxon>
        <taxon>Tylenchina</taxon>
        <taxon>Panagrolaimomorpha</taxon>
        <taxon>Strongyloidoidea</taxon>
        <taxon>Steinernematidae</taxon>
        <taxon>Steinernema</taxon>
    </lineage>
</organism>
<dbReference type="EMBL" id="JAUCMV010000001">
    <property type="protein sequence ID" value="KAK0426847.1"/>
    <property type="molecule type" value="Genomic_DNA"/>
</dbReference>
<comment type="caution">
    <text evidence="2">The sequence shown here is derived from an EMBL/GenBank/DDBJ whole genome shotgun (WGS) entry which is preliminary data.</text>
</comment>
<proteinExistence type="predicted"/>
<reference evidence="2" key="1">
    <citation type="submission" date="2023-06" db="EMBL/GenBank/DDBJ databases">
        <title>Genomic analysis of the entomopathogenic nematode Steinernema hermaphroditum.</title>
        <authorList>
            <person name="Schwarz E.M."/>
            <person name="Heppert J.K."/>
            <person name="Baniya A."/>
            <person name="Schwartz H.T."/>
            <person name="Tan C.-H."/>
            <person name="Antoshechkin I."/>
            <person name="Sternberg P.W."/>
            <person name="Goodrich-Blair H."/>
            <person name="Dillman A.R."/>
        </authorList>
    </citation>
    <scope>NUCLEOTIDE SEQUENCE</scope>
    <source>
        <strain evidence="2">PS9179</strain>
        <tissue evidence="2">Whole animal</tissue>
    </source>
</reference>
<keyword evidence="1" id="KW-0812">Transmembrane</keyword>
<feature type="transmembrane region" description="Helical" evidence="1">
    <location>
        <begin position="141"/>
        <end position="165"/>
    </location>
</feature>
<protein>
    <submittedName>
        <fullName evidence="2">Uncharacterized protein</fullName>
    </submittedName>
</protein>